<organism evidence="2 3">
    <name type="scientific">Paractinoplanes atraurantiacus</name>
    <dbReference type="NCBI Taxonomy" id="1036182"/>
    <lineage>
        <taxon>Bacteria</taxon>
        <taxon>Bacillati</taxon>
        <taxon>Actinomycetota</taxon>
        <taxon>Actinomycetes</taxon>
        <taxon>Micromonosporales</taxon>
        <taxon>Micromonosporaceae</taxon>
        <taxon>Paractinoplanes</taxon>
    </lineage>
</organism>
<protein>
    <submittedName>
        <fullName evidence="2">Uncharacterized protein</fullName>
    </submittedName>
</protein>
<evidence type="ECO:0000313" key="3">
    <source>
        <dbReference type="Proteomes" id="UP000219612"/>
    </source>
</evidence>
<evidence type="ECO:0000256" key="1">
    <source>
        <dbReference type="SAM" id="SignalP"/>
    </source>
</evidence>
<feature type="signal peptide" evidence="1">
    <location>
        <begin position="1"/>
        <end position="23"/>
    </location>
</feature>
<gene>
    <name evidence="2" type="ORF">SAMN05421748_113223</name>
</gene>
<keyword evidence="1" id="KW-0732">Signal</keyword>
<evidence type="ECO:0000313" key="2">
    <source>
        <dbReference type="EMBL" id="SNY53255.1"/>
    </source>
</evidence>
<dbReference type="OrthoDB" id="3296157at2"/>
<accession>A0A285IYX5</accession>
<keyword evidence="3" id="KW-1185">Reference proteome</keyword>
<dbReference type="RefSeq" id="WP_097323073.1">
    <property type="nucleotide sequence ID" value="NZ_OBDY01000013.1"/>
</dbReference>
<name>A0A285IYX5_9ACTN</name>
<dbReference type="Proteomes" id="UP000219612">
    <property type="component" value="Unassembled WGS sequence"/>
</dbReference>
<dbReference type="EMBL" id="OBDY01000013">
    <property type="protein sequence ID" value="SNY53255.1"/>
    <property type="molecule type" value="Genomic_DNA"/>
</dbReference>
<proteinExistence type="predicted"/>
<reference evidence="3" key="1">
    <citation type="submission" date="2017-09" db="EMBL/GenBank/DDBJ databases">
        <authorList>
            <person name="Varghese N."/>
            <person name="Submissions S."/>
        </authorList>
    </citation>
    <scope>NUCLEOTIDE SEQUENCE [LARGE SCALE GENOMIC DNA]</scope>
    <source>
        <strain evidence="3">CGMCC 4.6857</strain>
    </source>
</reference>
<sequence>MKRALILLIVVAAAVALAGKAEAPAPQASDLMVDESVPEQTLVMDALRIDFDRRHGSPQHFALVPRTRPPGLLSMSIGSNGPNSVVDSYHFGEQKLGALVELATRPTDTCATVEMCVRNDDEHVTVYFSGNVATTPRAGDPETDAARAFWSKAEMVPVAEAAWFTELLARGRE</sequence>
<feature type="chain" id="PRO_5013216238" evidence="1">
    <location>
        <begin position="24"/>
        <end position="173"/>
    </location>
</feature>
<dbReference type="AlphaFoldDB" id="A0A285IYX5"/>